<evidence type="ECO:0000313" key="4">
    <source>
        <dbReference type="Proteomes" id="UP000220340"/>
    </source>
</evidence>
<evidence type="ECO:0000313" key="3">
    <source>
        <dbReference type="EMBL" id="PEG52805.1"/>
    </source>
</evidence>
<accession>A0A2A7NS30</accession>
<dbReference type="Proteomes" id="UP000220340">
    <property type="component" value="Unassembled WGS sequence"/>
</dbReference>
<name>A0A2A7NS30_9MYCO</name>
<comment type="caution">
    <text evidence="3">The sequence shown here is derived from an EMBL/GenBank/DDBJ whole genome shotgun (WGS) entry which is preliminary data.</text>
</comment>
<reference evidence="3 4" key="1">
    <citation type="submission" date="2017-10" db="EMBL/GenBank/DDBJ databases">
        <title>The new phylogeny of genus Mycobacterium.</title>
        <authorList>
            <person name="Tortoli E."/>
            <person name="Trovato A."/>
            <person name="Cirillo D.M."/>
        </authorList>
    </citation>
    <scope>NUCLEOTIDE SEQUENCE [LARGE SCALE GENOMIC DNA]</scope>
    <source>
        <strain evidence="3 4">IP141170001</strain>
    </source>
</reference>
<sequence length="181" mass="20103">MGGFIGAILGVIVGGLVTLGTTVLIERTKWKREASARWEGRVVEALVAYAAALKMQSRMCLRISGSYWPTMTSNPIAAHEGVIEIAEYEDERSVQFEKVLLLAGPEVVAKARRWQESVWALHTIQDGPSSISKDDFDKRLDKARRCRDEFYNSVRTELGLELLPSTPTRASPDDPAWLSPA</sequence>
<keyword evidence="2" id="KW-1133">Transmembrane helix</keyword>
<evidence type="ECO:0000256" key="1">
    <source>
        <dbReference type="SAM" id="MobiDB-lite"/>
    </source>
</evidence>
<proteinExistence type="predicted"/>
<feature type="region of interest" description="Disordered" evidence="1">
    <location>
        <begin position="162"/>
        <end position="181"/>
    </location>
</feature>
<protein>
    <recommendedName>
        <fullName evidence="5">Secreted protein</fullName>
    </recommendedName>
</protein>
<gene>
    <name evidence="3" type="ORF">CRI78_19395</name>
</gene>
<evidence type="ECO:0008006" key="5">
    <source>
        <dbReference type="Google" id="ProtNLM"/>
    </source>
</evidence>
<feature type="transmembrane region" description="Helical" evidence="2">
    <location>
        <begin position="6"/>
        <end position="25"/>
    </location>
</feature>
<evidence type="ECO:0000256" key="2">
    <source>
        <dbReference type="SAM" id="Phobius"/>
    </source>
</evidence>
<keyword evidence="2" id="KW-0472">Membrane</keyword>
<organism evidence="3 4">
    <name type="scientific">Mycolicibacterium diernhoferi</name>
    <dbReference type="NCBI Taxonomy" id="1801"/>
    <lineage>
        <taxon>Bacteria</taxon>
        <taxon>Bacillati</taxon>
        <taxon>Actinomycetota</taxon>
        <taxon>Actinomycetes</taxon>
        <taxon>Mycobacteriales</taxon>
        <taxon>Mycobacteriaceae</taxon>
        <taxon>Mycolicibacterium</taxon>
    </lineage>
</organism>
<dbReference type="EMBL" id="PDCR01000026">
    <property type="protein sequence ID" value="PEG52805.1"/>
    <property type="molecule type" value="Genomic_DNA"/>
</dbReference>
<dbReference type="AlphaFoldDB" id="A0A2A7NS30"/>
<keyword evidence="4" id="KW-1185">Reference proteome</keyword>
<keyword evidence="2" id="KW-0812">Transmembrane</keyword>